<feature type="compositionally biased region" description="Acidic residues" evidence="11">
    <location>
        <begin position="921"/>
        <end position="931"/>
    </location>
</feature>
<protein>
    <recommendedName>
        <fullName evidence="2">non-specific serine/threonine protein kinase</fullName>
        <ecNumber evidence="2">2.7.11.1</ecNumber>
    </recommendedName>
</protein>
<evidence type="ECO:0000313" key="15">
    <source>
        <dbReference type="Proteomes" id="UP000199069"/>
    </source>
</evidence>
<feature type="compositionally biased region" description="Low complexity" evidence="11">
    <location>
        <begin position="860"/>
        <end position="892"/>
    </location>
</feature>
<feature type="domain" description="AGC-kinase C-terminal" evidence="13">
    <location>
        <begin position="699"/>
        <end position="788"/>
    </location>
</feature>
<comment type="catalytic activity">
    <reaction evidence="9">
        <text>L-threonyl-[protein] + ATP = O-phospho-L-threonyl-[protein] + ADP + H(+)</text>
        <dbReference type="Rhea" id="RHEA:46608"/>
        <dbReference type="Rhea" id="RHEA-COMP:11060"/>
        <dbReference type="Rhea" id="RHEA-COMP:11605"/>
        <dbReference type="ChEBI" id="CHEBI:15378"/>
        <dbReference type="ChEBI" id="CHEBI:30013"/>
        <dbReference type="ChEBI" id="CHEBI:30616"/>
        <dbReference type="ChEBI" id="CHEBI:61977"/>
        <dbReference type="ChEBI" id="CHEBI:456216"/>
        <dbReference type="EC" id="2.7.11.1"/>
    </reaction>
</comment>
<dbReference type="InterPro" id="IPR008271">
    <property type="entry name" value="Ser/Thr_kinase_AS"/>
</dbReference>
<dbReference type="GO" id="GO:0004674">
    <property type="term" value="F:protein serine/threonine kinase activity"/>
    <property type="evidence" value="ECO:0007669"/>
    <property type="project" value="UniProtKB-KW"/>
</dbReference>
<dbReference type="Pfam" id="PF00069">
    <property type="entry name" value="Pkinase"/>
    <property type="match status" value="1"/>
</dbReference>
<evidence type="ECO:0000313" key="14">
    <source>
        <dbReference type="EMBL" id="CTR04323.1"/>
    </source>
</evidence>
<dbReference type="InterPro" id="IPR045270">
    <property type="entry name" value="STKc_AGC"/>
</dbReference>
<evidence type="ECO:0000256" key="1">
    <source>
        <dbReference type="ARBA" id="ARBA00009903"/>
    </source>
</evidence>
<feature type="compositionally biased region" description="Basic and acidic residues" evidence="11">
    <location>
        <begin position="742"/>
        <end position="759"/>
    </location>
</feature>
<accession>A0A0K3C659</accession>
<dbReference type="InterPro" id="IPR036871">
    <property type="entry name" value="PX_dom_sf"/>
</dbReference>
<evidence type="ECO:0000256" key="3">
    <source>
        <dbReference type="ARBA" id="ARBA00022527"/>
    </source>
</evidence>
<feature type="region of interest" description="Disordered" evidence="11">
    <location>
        <begin position="1055"/>
        <end position="1104"/>
    </location>
</feature>
<dbReference type="SUPFAM" id="SSF56112">
    <property type="entry name" value="Protein kinase-like (PK-like)"/>
    <property type="match status" value="1"/>
</dbReference>
<dbReference type="EC" id="2.7.11.1" evidence="2"/>
<dbReference type="AlphaFoldDB" id="A0A0K3C659"/>
<dbReference type="Gene3D" id="3.30.1520.10">
    <property type="entry name" value="Phox-like domain"/>
    <property type="match status" value="1"/>
</dbReference>
<dbReference type="SMART" id="SM00133">
    <property type="entry name" value="S_TK_X"/>
    <property type="match status" value="1"/>
</dbReference>
<dbReference type="CDD" id="cd05123">
    <property type="entry name" value="STKc_AGC"/>
    <property type="match status" value="1"/>
</dbReference>
<evidence type="ECO:0000256" key="4">
    <source>
        <dbReference type="ARBA" id="ARBA00022553"/>
    </source>
</evidence>
<feature type="region of interest" description="Disordered" evidence="11">
    <location>
        <begin position="316"/>
        <end position="366"/>
    </location>
</feature>
<feature type="compositionally biased region" description="Acidic residues" evidence="11">
    <location>
        <begin position="793"/>
        <end position="814"/>
    </location>
</feature>
<comment type="catalytic activity">
    <reaction evidence="10">
        <text>L-seryl-[protein] + ATP = O-phospho-L-seryl-[protein] + ADP + H(+)</text>
        <dbReference type="Rhea" id="RHEA:17989"/>
        <dbReference type="Rhea" id="RHEA-COMP:9863"/>
        <dbReference type="Rhea" id="RHEA-COMP:11604"/>
        <dbReference type="ChEBI" id="CHEBI:15378"/>
        <dbReference type="ChEBI" id="CHEBI:29999"/>
        <dbReference type="ChEBI" id="CHEBI:30616"/>
        <dbReference type="ChEBI" id="CHEBI:83421"/>
        <dbReference type="ChEBI" id="CHEBI:456216"/>
        <dbReference type="EC" id="2.7.11.1"/>
    </reaction>
</comment>
<dbReference type="FunFam" id="1.10.510.10:FF:000024">
    <property type="entry name" value="Probable serine/threonine-protein kinase cot-1"/>
    <property type="match status" value="1"/>
</dbReference>
<feature type="region of interest" description="Disordered" evidence="11">
    <location>
        <begin position="133"/>
        <end position="180"/>
    </location>
</feature>
<keyword evidence="8" id="KW-0067">ATP-binding</keyword>
<feature type="region of interest" description="Disordered" evidence="11">
    <location>
        <begin position="969"/>
        <end position="1037"/>
    </location>
</feature>
<organism evidence="14 15">
    <name type="scientific">Rhodotorula toruloides</name>
    <name type="common">Yeast</name>
    <name type="synonym">Rhodosporidium toruloides</name>
    <dbReference type="NCBI Taxonomy" id="5286"/>
    <lineage>
        <taxon>Eukaryota</taxon>
        <taxon>Fungi</taxon>
        <taxon>Dikarya</taxon>
        <taxon>Basidiomycota</taxon>
        <taxon>Pucciniomycotina</taxon>
        <taxon>Microbotryomycetes</taxon>
        <taxon>Sporidiobolales</taxon>
        <taxon>Sporidiobolaceae</taxon>
        <taxon>Rhodotorula</taxon>
    </lineage>
</organism>
<reference evidence="14 15" key="1">
    <citation type="submission" date="2015-07" db="EMBL/GenBank/DDBJ databases">
        <authorList>
            <person name="Cajimat M.N.B."/>
            <person name="Milazzo M.L."/>
            <person name="Fulhorst C.F."/>
        </authorList>
    </citation>
    <scope>NUCLEOTIDE SEQUENCE [LARGE SCALE GENOMIC DNA]</scope>
    <source>
        <strain evidence="14">Single colony</strain>
    </source>
</reference>
<evidence type="ECO:0000256" key="8">
    <source>
        <dbReference type="ARBA" id="ARBA00022840"/>
    </source>
</evidence>
<dbReference type="EMBL" id="CWKI01000001">
    <property type="protein sequence ID" value="CTR04323.1"/>
    <property type="molecule type" value="Genomic_DNA"/>
</dbReference>
<dbReference type="InterPro" id="IPR000961">
    <property type="entry name" value="AGC-kinase_C"/>
</dbReference>
<gene>
    <name evidence="14" type="primary">FGENESH: predicted gene_1.184</name>
    <name evidence="14" type="ORF">BN2166_0001840</name>
</gene>
<name>A0A0K3C659_RHOTO</name>
<feature type="compositionally biased region" description="Low complexity" evidence="11">
    <location>
        <begin position="843"/>
        <end position="853"/>
    </location>
</feature>
<dbReference type="Gene3D" id="1.10.510.10">
    <property type="entry name" value="Transferase(Phosphotransferase) domain 1"/>
    <property type="match status" value="2"/>
</dbReference>
<dbReference type="GO" id="GO:0007010">
    <property type="term" value="P:cytoskeleton organization"/>
    <property type="evidence" value="ECO:0007669"/>
    <property type="project" value="UniProtKB-ARBA"/>
</dbReference>
<dbReference type="PROSITE" id="PS00108">
    <property type="entry name" value="PROTEIN_KINASE_ST"/>
    <property type="match status" value="1"/>
</dbReference>
<dbReference type="InterPro" id="IPR000719">
    <property type="entry name" value="Prot_kinase_dom"/>
</dbReference>
<dbReference type="STRING" id="5286.A0A0K3C659"/>
<feature type="compositionally biased region" description="Low complexity" evidence="11">
    <location>
        <begin position="169"/>
        <end position="179"/>
    </location>
</feature>
<keyword evidence="6" id="KW-0547">Nucleotide-binding</keyword>
<dbReference type="GO" id="GO:0035091">
    <property type="term" value="F:phosphatidylinositol binding"/>
    <property type="evidence" value="ECO:0007669"/>
    <property type="project" value="InterPro"/>
</dbReference>
<dbReference type="Proteomes" id="UP000199069">
    <property type="component" value="Unassembled WGS sequence"/>
</dbReference>
<evidence type="ECO:0000259" key="13">
    <source>
        <dbReference type="PROSITE" id="PS51285"/>
    </source>
</evidence>
<dbReference type="SMART" id="SM00220">
    <property type="entry name" value="S_TKc"/>
    <property type="match status" value="1"/>
</dbReference>
<evidence type="ECO:0000256" key="10">
    <source>
        <dbReference type="ARBA" id="ARBA00048679"/>
    </source>
</evidence>
<sequence length="1104" mass="120257">MSLRNSHSWLASLIETGLAPPSSADNNKFSTVANGAAGVRRPRAGPSLFEEDAKAGEAAEKTVIDDELRDLQGLRESEAGWSVTVAEGAKARSRNRKPDPVLTVYVSTPTSSLTLSRKLSEIVDLEARLRAQFPDSLPERPPPPPPATPKKRSKVLASLTRTLSPRRNGPPSFSSFGGSRDSRAVAIDTKELGAMLTKASLDSTLRQHAAWQKFFAVRRDDLESARIERRIKRARSDQTLHLGGKDSLESPFVARTTLQTVEDRAEPDATVQPSTALLATEQLVASDVAVDASMASPTDAAAPATPASVEMLLFDANEPDGAPSQPVAISESPEQSSVLERDGEPTTGGSVKPAAHAAPIRPTTADAVRRDLAPLTSAGMTRSVSDVSTTTVEKRSKSMTIDAFEILRVLGKGCAGKVLLVRKKDTQELFAIKAITKRHVLAHRELEHTRTEQSVLKTCARDKSNPFVVRLHYSFHDEDTLYLALDFHPGADLASQLANWGCLGRDRARFYISEIIEGVEGLHRAGIIYRDLKPENVLIAADGHIVLTDFGLSKDFGHNQVIPPATDGLPRPHWLDHPSRSASTPPVASWLGTYRETTTTFCGTAEYLAPEVLLGEPYSYECDIWSAGTMLYEMLAGVTPFMADNHATMYRRVLHDDLRFDEQSRQFDPDTRALIRGMLQRDPVLRITIPRLKRMRYFNMISWDFIRLKRYAPPFVPKLNPDDPTDTSQFDDAFLQMPPEVRGTDPLHEPGNDRDEPKGEPQPAFDANGRDVFDGYSYYGRDSGSLHRHRMEDSDEESEEEVEEESPALDDGEIDGVRRKPVSVASEADPTTPSAMDEDSMTPPAEAIAAAPPVQHEQETSQGTSTSGDTMSDSVETDATSTTTAPSLSPELGRARQVSARSNLEPLPEHAVAKHSTAIVVEEDEEGSDAEWDMVETSVVASVRNGGREATLWQRGFRDRYRLVLQPLASPHRPPFSRQASRHNSRAGSIASSNSAMPVSPATTPEPPSSPRPLGGMRRLASVRSTASGKGDGLRPQRSLDAGLYAISNGLKVAPPSPRIGGKTFKTSLAPSATSTEQENRTPRKGGSTIKKLAKSAFLSSNKA</sequence>
<proteinExistence type="inferred from homology"/>
<feature type="domain" description="Protein kinase" evidence="12">
    <location>
        <begin position="404"/>
        <end position="698"/>
    </location>
</feature>
<keyword evidence="3" id="KW-0723">Serine/threonine-protein kinase</keyword>
<keyword evidence="5" id="KW-0808">Transferase</keyword>
<dbReference type="Pfam" id="PF00433">
    <property type="entry name" value="Pkinase_C"/>
    <property type="match status" value="1"/>
</dbReference>
<dbReference type="GO" id="GO:0005524">
    <property type="term" value="F:ATP binding"/>
    <property type="evidence" value="ECO:0007669"/>
    <property type="project" value="UniProtKB-KW"/>
</dbReference>
<dbReference type="Gene3D" id="3.30.200.20">
    <property type="entry name" value="Phosphorylase Kinase, domain 1"/>
    <property type="match status" value="2"/>
</dbReference>
<dbReference type="PANTHER" id="PTHR24351">
    <property type="entry name" value="RIBOSOMAL PROTEIN S6 KINASE"/>
    <property type="match status" value="1"/>
</dbReference>
<evidence type="ECO:0000256" key="2">
    <source>
        <dbReference type="ARBA" id="ARBA00012513"/>
    </source>
</evidence>
<feature type="compositionally biased region" description="Pro residues" evidence="11">
    <location>
        <begin position="139"/>
        <end position="148"/>
    </location>
</feature>
<feature type="region of interest" description="Disordered" evidence="11">
    <location>
        <begin position="738"/>
        <end position="931"/>
    </location>
</feature>
<keyword evidence="7" id="KW-0418">Kinase</keyword>
<keyword evidence="4" id="KW-0597">Phosphoprotein</keyword>
<dbReference type="InterPro" id="IPR011009">
    <property type="entry name" value="Kinase-like_dom_sf"/>
</dbReference>
<dbReference type="OMA" id="DDWDFIE"/>
<dbReference type="PROSITE" id="PS51285">
    <property type="entry name" value="AGC_KINASE_CTER"/>
    <property type="match status" value="1"/>
</dbReference>
<dbReference type="InterPro" id="IPR017892">
    <property type="entry name" value="Pkinase_C"/>
</dbReference>
<evidence type="ECO:0000256" key="6">
    <source>
        <dbReference type="ARBA" id="ARBA00022741"/>
    </source>
</evidence>
<feature type="compositionally biased region" description="Polar residues" evidence="11">
    <location>
        <begin position="1065"/>
        <end position="1077"/>
    </location>
</feature>
<evidence type="ECO:0000256" key="9">
    <source>
        <dbReference type="ARBA" id="ARBA00047899"/>
    </source>
</evidence>
<feature type="compositionally biased region" description="Polar residues" evidence="11">
    <location>
        <begin position="986"/>
        <end position="997"/>
    </location>
</feature>
<evidence type="ECO:0000256" key="7">
    <source>
        <dbReference type="ARBA" id="ARBA00022777"/>
    </source>
</evidence>
<evidence type="ECO:0000259" key="12">
    <source>
        <dbReference type="PROSITE" id="PS50011"/>
    </source>
</evidence>
<comment type="similarity">
    <text evidence="1">Belongs to the protein kinase superfamily. AGC Ser/Thr protein kinase family.</text>
</comment>
<dbReference type="GO" id="GO:0106310">
    <property type="term" value="F:protein serine kinase activity"/>
    <property type="evidence" value="ECO:0007669"/>
    <property type="project" value="RHEA"/>
</dbReference>
<evidence type="ECO:0000256" key="11">
    <source>
        <dbReference type="SAM" id="MobiDB-lite"/>
    </source>
</evidence>
<evidence type="ECO:0000256" key="5">
    <source>
        <dbReference type="ARBA" id="ARBA00022679"/>
    </source>
</evidence>
<dbReference type="PROSITE" id="PS50011">
    <property type="entry name" value="PROTEIN_KINASE_DOM"/>
    <property type="match status" value="1"/>
</dbReference>
<keyword evidence="15" id="KW-1185">Reference proteome</keyword>